<name>A0A0B2V7C9_TOXCA</name>
<dbReference type="OrthoDB" id="5863393at2759"/>
<protein>
    <submittedName>
        <fullName evidence="3">Cyclin-T2</fullName>
    </submittedName>
</protein>
<keyword evidence="2" id="KW-0732">Signal</keyword>
<gene>
    <name evidence="3" type="primary">CCNT2</name>
    <name evidence="3" type="ORF">Tcan_09246</name>
</gene>
<feature type="compositionally biased region" description="Basic and acidic residues" evidence="1">
    <location>
        <begin position="302"/>
        <end position="338"/>
    </location>
</feature>
<dbReference type="AlphaFoldDB" id="A0A0B2V7C9"/>
<sequence length="372" mass="41897">MLLHMTNWAVRFPARSIACVCIRLACLWGQFEIQLPPGSPPWYEIVDPTMTSNRLLEMAEEFSHIYKTYGEHLNIKNYAMRNLAANAAQNSQEQVRRKLHFQPRSQEEASQSLPSLSAPPPAPDLTVTAVKTELRSKPARRIGLGDYKQLYVKAVTASTGAQNASQLSGQRHNFMHLEMAEEFSHIYKTYGEHLNIKNYAMRNLAANAAQNSQEQVRRKLHFQPRSQEEASQSLPSLSAPPPAPDLTVTAVKTELRSKPARRIGLGDYKQLYVKAVTASTGAQNASQLSGQRHNFMHLEKRLLTPHPEEEMRQKRRGKGLEGDSVKRRPPENADKLLSDEPSSQHQTRENERAAVNVEHEGTPSAPPSNHHR</sequence>
<keyword evidence="4" id="KW-1185">Reference proteome</keyword>
<feature type="chain" id="PRO_5002095963" evidence="2">
    <location>
        <begin position="19"/>
        <end position="372"/>
    </location>
</feature>
<evidence type="ECO:0000256" key="2">
    <source>
        <dbReference type="SAM" id="SignalP"/>
    </source>
</evidence>
<feature type="region of interest" description="Disordered" evidence="1">
    <location>
        <begin position="92"/>
        <end position="124"/>
    </location>
</feature>
<evidence type="ECO:0000256" key="1">
    <source>
        <dbReference type="SAM" id="MobiDB-lite"/>
    </source>
</evidence>
<dbReference type="InterPro" id="IPR036915">
    <property type="entry name" value="Cyclin-like_sf"/>
</dbReference>
<comment type="caution">
    <text evidence="3">The sequence shown here is derived from an EMBL/GenBank/DDBJ whole genome shotgun (WGS) entry which is preliminary data.</text>
</comment>
<dbReference type="Proteomes" id="UP000031036">
    <property type="component" value="Unassembled WGS sequence"/>
</dbReference>
<feature type="region of interest" description="Disordered" evidence="1">
    <location>
        <begin position="302"/>
        <end position="372"/>
    </location>
</feature>
<dbReference type="Pfam" id="PF21797">
    <property type="entry name" value="CycT2-like_C"/>
    <property type="match status" value="1"/>
</dbReference>
<dbReference type="Gene3D" id="1.10.472.10">
    <property type="entry name" value="Cyclin-like"/>
    <property type="match status" value="1"/>
</dbReference>
<feature type="compositionally biased region" description="Basic and acidic residues" evidence="1">
    <location>
        <begin position="346"/>
        <end position="361"/>
    </location>
</feature>
<organism evidence="3 4">
    <name type="scientific">Toxocara canis</name>
    <name type="common">Canine roundworm</name>
    <dbReference type="NCBI Taxonomy" id="6265"/>
    <lineage>
        <taxon>Eukaryota</taxon>
        <taxon>Metazoa</taxon>
        <taxon>Ecdysozoa</taxon>
        <taxon>Nematoda</taxon>
        <taxon>Chromadorea</taxon>
        <taxon>Rhabditida</taxon>
        <taxon>Spirurina</taxon>
        <taxon>Ascaridomorpha</taxon>
        <taxon>Ascaridoidea</taxon>
        <taxon>Toxocaridae</taxon>
        <taxon>Toxocara</taxon>
    </lineage>
</organism>
<evidence type="ECO:0000313" key="4">
    <source>
        <dbReference type="Proteomes" id="UP000031036"/>
    </source>
</evidence>
<dbReference type="STRING" id="6265.A0A0B2V7C9"/>
<feature type="signal peptide" evidence="2">
    <location>
        <begin position="1"/>
        <end position="18"/>
    </location>
</feature>
<accession>A0A0B2V7C9</accession>
<dbReference type="EMBL" id="JPKZ01002295">
    <property type="protein sequence ID" value="KHN77419.1"/>
    <property type="molecule type" value="Genomic_DNA"/>
</dbReference>
<evidence type="ECO:0000313" key="3">
    <source>
        <dbReference type="EMBL" id="KHN77419.1"/>
    </source>
</evidence>
<proteinExistence type="predicted"/>
<feature type="region of interest" description="Disordered" evidence="1">
    <location>
        <begin position="210"/>
        <end position="246"/>
    </location>
</feature>
<dbReference type="SUPFAM" id="SSF47954">
    <property type="entry name" value="Cyclin-like"/>
    <property type="match status" value="1"/>
</dbReference>
<reference evidence="3 4" key="1">
    <citation type="submission" date="2014-11" db="EMBL/GenBank/DDBJ databases">
        <title>Genetic blueprint of the zoonotic pathogen Toxocara canis.</title>
        <authorList>
            <person name="Zhu X.-Q."/>
            <person name="Korhonen P.K."/>
            <person name="Cai H."/>
            <person name="Young N.D."/>
            <person name="Nejsum P."/>
            <person name="von Samson-Himmelstjerna G."/>
            <person name="Boag P.R."/>
            <person name="Tan P."/>
            <person name="Li Q."/>
            <person name="Min J."/>
            <person name="Yang Y."/>
            <person name="Wang X."/>
            <person name="Fang X."/>
            <person name="Hall R.S."/>
            <person name="Hofmann A."/>
            <person name="Sternberg P.W."/>
            <person name="Jex A.R."/>
            <person name="Gasser R.B."/>
        </authorList>
    </citation>
    <scope>NUCLEOTIDE SEQUENCE [LARGE SCALE GENOMIC DNA]</scope>
    <source>
        <strain evidence="3">PN_DK_2014</strain>
    </source>
</reference>